<dbReference type="RefSeq" id="WP_078350581.1">
    <property type="nucleotide sequence ID" value="NZ_MBTF01000036.1"/>
</dbReference>
<dbReference type="Pfam" id="PF01757">
    <property type="entry name" value="Acyl_transf_3"/>
    <property type="match status" value="1"/>
</dbReference>
<dbReference type="STRING" id="1792845.BC343_14340"/>
<feature type="domain" description="Acyltransferase 3" evidence="2">
    <location>
        <begin position="15"/>
        <end position="345"/>
    </location>
</feature>
<dbReference type="InterPro" id="IPR002656">
    <property type="entry name" value="Acyl_transf_3_dom"/>
</dbReference>
<evidence type="ECO:0000313" key="4">
    <source>
        <dbReference type="Proteomes" id="UP000189739"/>
    </source>
</evidence>
<dbReference type="EMBL" id="MBTF01000036">
    <property type="protein sequence ID" value="OOQ57291.1"/>
    <property type="molecule type" value="Genomic_DNA"/>
</dbReference>
<feature type="transmembrane region" description="Helical" evidence="1">
    <location>
        <begin position="207"/>
        <end position="227"/>
    </location>
</feature>
<keyword evidence="1" id="KW-1133">Transmembrane helix</keyword>
<reference evidence="3 4" key="1">
    <citation type="submission" date="2016-07" db="EMBL/GenBank/DDBJ databases">
        <title>Genomic analysis of zinc-resistant bacterium Mucilaginibacter pedocola TBZ30.</title>
        <authorList>
            <person name="Huang J."/>
            <person name="Tang J."/>
        </authorList>
    </citation>
    <scope>NUCLEOTIDE SEQUENCE [LARGE SCALE GENOMIC DNA]</scope>
    <source>
        <strain evidence="3 4">TBZ30</strain>
    </source>
</reference>
<feature type="transmembrane region" description="Helical" evidence="1">
    <location>
        <begin position="45"/>
        <end position="65"/>
    </location>
</feature>
<dbReference type="AlphaFoldDB" id="A0A1S9P8K2"/>
<dbReference type="GO" id="GO:0000271">
    <property type="term" value="P:polysaccharide biosynthetic process"/>
    <property type="evidence" value="ECO:0007669"/>
    <property type="project" value="TreeGrafter"/>
</dbReference>
<dbReference type="PANTHER" id="PTHR23028:SF53">
    <property type="entry name" value="ACYL_TRANSF_3 DOMAIN-CONTAINING PROTEIN"/>
    <property type="match status" value="1"/>
</dbReference>
<evidence type="ECO:0000259" key="2">
    <source>
        <dbReference type="Pfam" id="PF01757"/>
    </source>
</evidence>
<sequence length="370" mass="42268">MANIPSKELSKLNHIDLLRGIAVILVVITHVALTDRNITEVWRARLIFGQVGVQLFFFLSAYTLCRSMSARREEHYVRNFYLRRFFRIAPLYYAGIVIYLIVALTPLLNRQGPLSHIEMYTPLSVLLNIVFLHSFVEQAYNSIVPGGWSIGTEMLFYLLFPAIFNYYSKIRNVVWLFLLPLAAFIIATLYTATCYAAFKEEVFTNHFFFAFIINQLPIFALGISYFFLEKFIPTKLPPLVSMALFLVLFFAALILSRKLTHNINLTIFVAGLSFAFLFNFFKHAGLNLPILARIGQLSFSIYIFHFLFAYPLSNEISIHISGRFNATTVLVINFLITLTLSALLAILSEKFIEKPGIALGKKVIGRLDNK</sequence>
<comment type="caution">
    <text evidence="3">The sequence shown here is derived from an EMBL/GenBank/DDBJ whole genome shotgun (WGS) entry which is preliminary data.</text>
</comment>
<feature type="transmembrane region" description="Helical" evidence="1">
    <location>
        <begin position="263"/>
        <end position="281"/>
    </location>
</feature>
<feature type="transmembrane region" description="Helical" evidence="1">
    <location>
        <begin position="173"/>
        <end position="198"/>
    </location>
</feature>
<keyword evidence="1" id="KW-0812">Transmembrane</keyword>
<accession>A0A1S9P8K2</accession>
<feature type="transmembrane region" description="Helical" evidence="1">
    <location>
        <begin position="12"/>
        <end position="33"/>
    </location>
</feature>
<protein>
    <recommendedName>
        <fullName evidence="2">Acyltransferase 3 domain-containing protein</fullName>
    </recommendedName>
</protein>
<feature type="transmembrane region" description="Helical" evidence="1">
    <location>
        <begin position="148"/>
        <end position="167"/>
    </location>
</feature>
<dbReference type="GO" id="GO:0016747">
    <property type="term" value="F:acyltransferase activity, transferring groups other than amino-acyl groups"/>
    <property type="evidence" value="ECO:0007669"/>
    <property type="project" value="InterPro"/>
</dbReference>
<proteinExistence type="predicted"/>
<evidence type="ECO:0000256" key="1">
    <source>
        <dbReference type="SAM" id="Phobius"/>
    </source>
</evidence>
<gene>
    <name evidence="3" type="ORF">BC343_14340</name>
</gene>
<dbReference type="GO" id="GO:0016020">
    <property type="term" value="C:membrane"/>
    <property type="evidence" value="ECO:0007669"/>
    <property type="project" value="TreeGrafter"/>
</dbReference>
<dbReference type="InterPro" id="IPR050879">
    <property type="entry name" value="Acyltransferase_3"/>
</dbReference>
<feature type="transmembrane region" description="Helical" evidence="1">
    <location>
        <begin position="85"/>
        <end position="107"/>
    </location>
</feature>
<dbReference type="Proteomes" id="UP000189739">
    <property type="component" value="Unassembled WGS sequence"/>
</dbReference>
<feature type="transmembrane region" description="Helical" evidence="1">
    <location>
        <begin position="119"/>
        <end position="136"/>
    </location>
</feature>
<feature type="transmembrane region" description="Helical" evidence="1">
    <location>
        <begin position="239"/>
        <end position="256"/>
    </location>
</feature>
<feature type="transmembrane region" description="Helical" evidence="1">
    <location>
        <begin position="324"/>
        <end position="347"/>
    </location>
</feature>
<evidence type="ECO:0000313" key="3">
    <source>
        <dbReference type="EMBL" id="OOQ57291.1"/>
    </source>
</evidence>
<organism evidence="3 4">
    <name type="scientific">Mucilaginibacter pedocola</name>
    <dbReference type="NCBI Taxonomy" id="1792845"/>
    <lineage>
        <taxon>Bacteria</taxon>
        <taxon>Pseudomonadati</taxon>
        <taxon>Bacteroidota</taxon>
        <taxon>Sphingobacteriia</taxon>
        <taxon>Sphingobacteriales</taxon>
        <taxon>Sphingobacteriaceae</taxon>
        <taxon>Mucilaginibacter</taxon>
    </lineage>
</organism>
<dbReference type="PANTHER" id="PTHR23028">
    <property type="entry name" value="ACETYLTRANSFERASE"/>
    <property type="match status" value="1"/>
</dbReference>
<dbReference type="OrthoDB" id="290051at2"/>
<feature type="transmembrane region" description="Helical" evidence="1">
    <location>
        <begin position="293"/>
        <end position="312"/>
    </location>
</feature>
<keyword evidence="1" id="KW-0472">Membrane</keyword>
<name>A0A1S9P8K2_9SPHI</name>
<keyword evidence="4" id="KW-1185">Reference proteome</keyword>